<dbReference type="InterPro" id="IPR013976">
    <property type="entry name" value="HDOD"/>
</dbReference>
<gene>
    <name evidence="2" type="ORF">ACBP88_08640</name>
</gene>
<protein>
    <submittedName>
        <fullName evidence="2">HDOD domain-containing protein</fullName>
    </submittedName>
</protein>
<dbReference type="InterPro" id="IPR052340">
    <property type="entry name" value="RNase_Y/CdgJ"/>
</dbReference>
<keyword evidence="3" id="KW-1185">Reference proteome</keyword>
<evidence type="ECO:0000259" key="1">
    <source>
        <dbReference type="PROSITE" id="PS51833"/>
    </source>
</evidence>
<proteinExistence type="predicted"/>
<accession>A0ABV4ICE5</accession>
<dbReference type="SUPFAM" id="SSF109604">
    <property type="entry name" value="HD-domain/PDEase-like"/>
    <property type="match status" value="1"/>
</dbReference>
<feature type="domain" description="HDOD" evidence="1">
    <location>
        <begin position="9"/>
        <end position="201"/>
    </location>
</feature>
<sequence length="265" mass="28740">MHVAKELSLPCQPRVLALLMRELLGDVPNMRRVNQLFGGDPVLAAQLMQCANSSVFQMAGQVRGIAPAIVLLGARQLKGLLKKAELGLTVRATAGIDMAQFARISHATAKLARNLAALTGLDGSAAYMAALLHALGQIILHQTQPERVAVLNQEASIWDPRRPRLEAKHWGYSANSTTAALLRSWNLPSDVVASIQSLEAPMATESFDPMAGLLHLAVWCSRAKHVGWSERTMADTFPVDVALALGVDVDVVLQQEAIDWHQSMY</sequence>
<evidence type="ECO:0000313" key="3">
    <source>
        <dbReference type="Proteomes" id="UP001567350"/>
    </source>
</evidence>
<dbReference type="EMBL" id="JBGJLR010000007">
    <property type="protein sequence ID" value="MEZ2739521.1"/>
    <property type="molecule type" value="Genomic_DNA"/>
</dbReference>
<dbReference type="RefSeq" id="WP_370892166.1">
    <property type="nucleotide sequence ID" value="NZ_JBGJLR010000007.1"/>
</dbReference>
<comment type="caution">
    <text evidence="2">The sequence shown here is derived from an EMBL/GenBank/DDBJ whole genome shotgun (WGS) entry which is preliminary data.</text>
</comment>
<dbReference type="PANTHER" id="PTHR33525">
    <property type="match status" value="1"/>
</dbReference>
<evidence type="ECO:0000313" key="2">
    <source>
        <dbReference type="EMBL" id="MEZ2739521.1"/>
    </source>
</evidence>
<dbReference type="PROSITE" id="PS51833">
    <property type="entry name" value="HDOD"/>
    <property type="match status" value="1"/>
</dbReference>
<dbReference type="Gene3D" id="1.10.3210.10">
    <property type="entry name" value="Hypothetical protein af1432"/>
    <property type="match status" value="1"/>
</dbReference>
<organism evidence="2 3">
    <name type="scientific">Comamonas jiangduensis</name>
    <dbReference type="NCBI Taxonomy" id="1194168"/>
    <lineage>
        <taxon>Bacteria</taxon>
        <taxon>Pseudomonadati</taxon>
        <taxon>Pseudomonadota</taxon>
        <taxon>Betaproteobacteria</taxon>
        <taxon>Burkholderiales</taxon>
        <taxon>Comamonadaceae</taxon>
        <taxon>Comamonas</taxon>
    </lineage>
</organism>
<dbReference type="PANTHER" id="PTHR33525:SF4">
    <property type="entry name" value="CYCLIC DI-GMP PHOSPHODIESTERASE CDGJ"/>
    <property type="match status" value="1"/>
</dbReference>
<reference evidence="2 3" key="1">
    <citation type="submission" date="2024-08" db="EMBL/GenBank/DDBJ databases">
        <authorList>
            <person name="Feng Z."/>
            <person name="Ronholm J."/>
        </authorList>
    </citation>
    <scope>NUCLEOTIDE SEQUENCE [LARGE SCALE GENOMIC DNA]</scope>
    <source>
        <strain evidence="2 3">4-AB0-8</strain>
    </source>
</reference>
<dbReference type="Proteomes" id="UP001567350">
    <property type="component" value="Unassembled WGS sequence"/>
</dbReference>
<name>A0ABV4ICE5_9BURK</name>
<dbReference type="Pfam" id="PF08668">
    <property type="entry name" value="HDOD"/>
    <property type="match status" value="1"/>
</dbReference>